<dbReference type="FunFam" id="3.40.50.10490:FF:000011">
    <property type="entry name" value="Arabinose 5-phosphate isomerase"/>
    <property type="match status" value="1"/>
</dbReference>
<dbReference type="GO" id="GO:0019146">
    <property type="term" value="F:arabinose-5-phosphate isomerase activity"/>
    <property type="evidence" value="ECO:0007669"/>
    <property type="project" value="UniProtKB-ARBA"/>
</dbReference>
<feature type="site" description="Catalytically relevant" evidence="6">
    <location>
        <position position="150"/>
    </location>
</feature>
<dbReference type="CDD" id="cd04604">
    <property type="entry name" value="CBS_pair_SIS_assoc"/>
    <property type="match status" value="1"/>
</dbReference>
<feature type="site" description="Catalytically relevant" evidence="6">
    <location>
        <position position="109"/>
    </location>
</feature>
<feature type="domain" description="CBS" evidence="8">
    <location>
        <begin position="208"/>
        <end position="266"/>
    </location>
</feature>
<evidence type="ECO:0000256" key="2">
    <source>
        <dbReference type="ARBA" id="ARBA00022737"/>
    </source>
</evidence>
<dbReference type="PIRSF" id="PIRSF004692">
    <property type="entry name" value="KdsD_KpsF"/>
    <property type="match status" value="1"/>
</dbReference>
<evidence type="ECO:0000256" key="6">
    <source>
        <dbReference type="PIRSR" id="PIRSR004692-3"/>
    </source>
</evidence>
<proteinExistence type="inferred from homology"/>
<keyword evidence="5" id="KW-0479">Metal-binding</keyword>
<reference evidence="10 11" key="1">
    <citation type="submission" date="2019-11" db="EMBL/GenBank/DDBJ databases">
        <title>Pseudodesulfovibrio alkaliphilus, sp. nov., an alkaliphilic sulfate-reducing bacteria from mud volcano of Taman peninsula, Russia.</title>
        <authorList>
            <person name="Frolova A."/>
            <person name="Merkel A.Y."/>
            <person name="Slobodkin A.I."/>
        </authorList>
    </citation>
    <scope>NUCLEOTIDE SEQUENCE [LARGE SCALE GENOMIC DNA]</scope>
    <source>
        <strain evidence="10 11">F-1</strain>
    </source>
</reference>
<protein>
    <submittedName>
        <fullName evidence="10">KpsF/GutQ family sugar-phosphate isomerase</fullName>
    </submittedName>
</protein>
<dbReference type="Pfam" id="PF01380">
    <property type="entry name" value="SIS"/>
    <property type="match status" value="1"/>
</dbReference>
<gene>
    <name evidence="10" type="ORF">GKC30_04085</name>
</gene>
<feature type="domain" description="SIS" evidence="9">
    <location>
        <begin position="39"/>
        <end position="182"/>
    </location>
</feature>
<dbReference type="RefSeq" id="WP_155932464.1">
    <property type="nucleotide sequence ID" value="NZ_WODC01000002.1"/>
</dbReference>
<dbReference type="Proteomes" id="UP000461162">
    <property type="component" value="Unassembled WGS sequence"/>
</dbReference>
<evidence type="ECO:0000313" key="11">
    <source>
        <dbReference type="Proteomes" id="UP000461162"/>
    </source>
</evidence>
<dbReference type="Gene3D" id="3.40.50.10490">
    <property type="entry name" value="Glucose-6-phosphate isomerase like protein, domain 1"/>
    <property type="match status" value="1"/>
</dbReference>
<dbReference type="InterPro" id="IPR046342">
    <property type="entry name" value="CBS_dom_sf"/>
</dbReference>
<evidence type="ECO:0000256" key="1">
    <source>
        <dbReference type="ARBA" id="ARBA00008165"/>
    </source>
</evidence>
<dbReference type="InterPro" id="IPR050986">
    <property type="entry name" value="GutQ/KpsF_isomerases"/>
</dbReference>
<dbReference type="GO" id="GO:1901135">
    <property type="term" value="P:carbohydrate derivative metabolic process"/>
    <property type="evidence" value="ECO:0007669"/>
    <property type="project" value="InterPro"/>
</dbReference>
<comment type="caution">
    <text evidence="10">The sequence shown here is derived from an EMBL/GenBank/DDBJ whole genome shotgun (WGS) entry which is preliminary data.</text>
</comment>
<keyword evidence="11" id="KW-1185">Reference proteome</keyword>
<dbReference type="GO" id="GO:0097367">
    <property type="term" value="F:carbohydrate derivative binding"/>
    <property type="evidence" value="ECO:0007669"/>
    <property type="project" value="InterPro"/>
</dbReference>
<feature type="domain" description="CBS" evidence="8">
    <location>
        <begin position="274"/>
        <end position="333"/>
    </location>
</feature>
<evidence type="ECO:0000256" key="5">
    <source>
        <dbReference type="PIRSR" id="PIRSR004692-2"/>
    </source>
</evidence>
<dbReference type="NCBIfam" id="TIGR00393">
    <property type="entry name" value="kpsF"/>
    <property type="match status" value="1"/>
</dbReference>
<comment type="similarity">
    <text evidence="1 4">Belongs to the SIS family. GutQ/KpsF subfamily.</text>
</comment>
<evidence type="ECO:0000256" key="4">
    <source>
        <dbReference type="PIRNR" id="PIRNR004692"/>
    </source>
</evidence>
<dbReference type="SUPFAM" id="SSF53697">
    <property type="entry name" value="SIS domain"/>
    <property type="match status" value="1"/>
</dbReference>
<dbReference type="Pfam" id="PF00571">
    <property type="entry name" value="CBS"/>
    <property type="match status" value="2"/>
</dbReference>
<evidence type="ECO:0000259" key="9">
    <source>
        <dbReference type="PROSITE" id="PS51464"/>
    </source>
</evidence>
<dbReference type="AlphaFoldDB" id="A0A7K1KLP0"/>
<dbReference type="Gene3D" id="3.10.580.10">
    <property type="entry name" value="CBS-domain"/>
    <property type="match status" value="1"/>
</dbReference>
<dbReference type="InterPro" id="IPR035474">
    <property type="entry name" value="SIS_Kpsf"/>
</dbReference>
<dbReference type="InterPro" id="IPR001347">
    <property type="entry name" value="SIS_dom"/>
</dbReference>
<dbReference type="InterPro" id="IPR046348">
    <property type="entry name" value="SIS_dom_sf"/>
</dbReference>
<dbReference type="PROSITE" id="PS51464">
    <property type="entry name" value="SIS"/>
    <property type="match status" value="1"/>
</dbReference>
<keyword evidence="5" id="KW-0862">Zinc</keyword>
<feature type="binding site" evidence="5">
    <location>
        <position position="80"/>
    </location>
    <ligand>
        <name>Zn(2+)</name>
        <dbReference type="ChEBI" id="CHEBI:29105"/>
    </ligand>
</feature>
<dbReference type="InterPro" id="IPR004800">
    <property type="entry name" value="KdsD/KpsF-type"/>
</dbReference>
<dbReference type="PANTHER" id="PTHR42745:SF1">
    <property type="entry name" value="ARABINOSE 5-PHOSPHATE ISOMERASE KDSD"/>
    <property type="match status" value="1"/>
</dbReference>
<dbReference type="InterPro" id="IPR000644">
    <property type="entry name" value="CBS_dom"/>
</dbReference>
<dbReference type="PROSITE" id="PS51371">
    <property type="entry name" value="CBS"/>
    <property type="match status" value="2"/>
</dbReference>
<keyword evidence="3 7" id="KW-0129">CBS domain</keyword>
<dbReference type="GO" id="GO:0046872">
    <property type="term" value="F:metal ion binding"/>
    <property type="evidence" value="ECO:0007669"/>
    <property type="project" value="UniProtKB-KW"/>
</dbReference>
<evidence type="ECO:0000256" key="7">
    <source>
        <dbReference type="PROSITE-ProRule" id="PRU00703"/>
    </source>
</evidence>
<accession>A0A7K1KLP0</accession>
<name>A0A7K1KLP0_9BACT</name>
<evidence type="ECO:0000256" key="3">
    <source>
        <dbReference type="ARBA" id="ARBA00023122"/>
    </source>
</evidence>
<organism evidence="10 11">
    <name type="scientific">Pseudodesulfovibrio alkaliphilus</name>
    <dbReference type="NCBI Taxonomy" id="2661613"/>
    <lineage>
        <taxon>Bacteria</taxon>
        <taxon>Pseudomonadati</taxon>
        <taxon>Thermodesulfobacteriota</taxon>
        <taxon>Desulfovibrionia</taxon>
        <taxon>Desulfovibrionales</taxon>
        <taxon>Desulfovibrionaceae</taxon>
    </lineage>
</organism>
<dbReference type="CDD" id="cd05014">
    <property type="entry name" value="SIS_Kpsf"/>
    <property type="match status" value="1"/>
</dbReference>
<evidence type="ECO:0000313" key="10">
    <source>
        <dbReference type="EMBL" id="MUM76812.1"/>
    </source>
</evidence>
<keyword evidence="2" id="KW-0677">Repeat</keyword>
<dbReference type="GO" id="GO:0005975">
    <property type="term" value="P:carbohydrate metabolic process"/>
    <property type="evidence" value="ECO:0007669"/>
    <property type="project" value="InterPro"/>
</dbReference>
<dbReference type="SMART" id="SM00116">
    <property type="entry name" value="CBS"/>
    <property type="match status" value="2"/>
</dbReference>
<keyword evidence="10" id="KW-0413">Isomerase</keyword>
<evidence type="ECO:0000259" key="8">
    <source>
        <dbReference type="PROSITE" id="PS51371"/>
    </source>
</evidence>
<dbReference type="EMBL" id="WODC01000002">
    <property type="protein sequence ID" value="MUM76812.1"/>
    <property type="molecule type" value="Genomic_DNA"/>
</dbReference>
<sequence length="342" mass="35550">MTARSDGTDWLALAREVLDIEIEGLRAVSGQLGGGFVRALTAMAECRGRVVITGIGKSGLVGRKIAATLSSTGTPAFFLHPVEGAHGDMGMIREEDVVLALSNSGGSDEVNAIIPTLRTLGATVIAMTGNTASAMAQLADITIEVHVPREACRMGLAPTSSTTAHLAVGDALAVCLMEWKSFGKEDFRKYHPGGSLGQRLAMCVDQLMHTDSLPVVDDGATVGRAVDVLNSGGLGLVAIIDGGERLLGVFTDGDVRRLVCAGGLDMDRPVARVMTASPRRAVAGESSAHVLDVMEQHQITVLPVVSEDGRLAGMVHLHDLLGKGALRFSGTAGRIAEPAGRS</sequence>
<feature type="site" description="Catalytically relevant" evidence="6">
    <location>
        <position position="57"/>
    </location>
</feature>
<feature type="site" description="Catalytically relevant" evidence="6">
    <location>
        <position position="191"/>
    </location>
</feature>
<dbReference type="PANTHER" id="PTHR42745">
    <property type="match status" value="1"/>
</dbReference>